<feature type="transmembrane region" description="Helical" evidence="1">
    <location>
        <begin position="83"/>
        <end position="103"/>
    </location>
</feature>
<name>A0A9X3LCB4_9BACI</name>
<feature type="transmembrane region" description="Helical" evidence="1">
    <location>
        <begin position="7"/>
        <end position="25"/>
    </location>
</feature>
<protein>
    <recommendedName>
        <fullName evidence="4">Intracellular septation protein A</fullName>
    </recommendedName>
</protein>
<sequence length="219" mass="25263">MKKYTVLLDLIFYMALPFAIWTYGRESLGDYWAMLLSTAPGFIYTIINFVRDRQFNITGIFILLSLLVGTVVDILSGTAERMLWNQVFVGVSFSSVFLVSMLIKKPLPLYFMMDMAYLQGYPRESSRVIYFKKEILRWFQVLTLIFVLRGITLALLKSWLLNKHGVDAYGSMLIYLRVTSWVFGGVMIIGYIFIGNEIKKVVSKLTIPKKEIELVTESK</sequence>
<evidence type="ECO:0008006" key="4">
    <source>
        <dbReference type="Google" id="ProtNLM"/>
    </source>
</evidence>
<dbReference type="NCBIfam" id="NF041646">
    <property type="entry name" value="VC0807_fam"/>
    <property type="match status" value="1"/>
</dbReference>
<dbReference type="RefSeq" id="WP_269923305.1">
    <property type="nucleotide sequence ID" value="NZ_JAMKBI010000019.1"/>
</dbReference>
<keyword evidence="3" id="KW-1185">Reference proteome</keyword>
<evidence type="ECO:0000313" key="2">
    <source>
        <dbReference type="EMBL" id="MCZ8535318.1"/>
    </source>
</evidence>
<keyword evidence="1" id="KW-0812">Transmembrane</keyword>
<dbReference type="AlphaFoldDB" id="A0A9X3LCB4"/>
<dbReference type="Proteomes" id="UP001152172">
    <property type="component" value="Unassembled WGS sequence"/>
</dbReference>
<evidence type="ECO:0000256" key="1">
    <source>
        <dbReference type="SAM" id="Phobius"/>
    </source>
</evidence>
<comment type="caution">
    <text evidence="2">The sequence shown here is derived from an EMBL/GenBank/DDBJ whole genome shotgun (WGS) entry which is preliminary data.</text>
</comment>
<feature type="transmembrane region" description="Helical" evidence="1">
    <location>
        <begin position="135"/>
        <end position="160"/>
    </location>
</feature>
<gene>
    <name evidence="2" type="ORF">M9R61_18610</name>
</gene>
<keyword evidence="1" id="KW-1133">Transmembrane helix</keyword>
<organism evidence="2 3">
    <name type="scientific">Psychrobacillus psychrodurans</name>
    <dbReference type="NCBI Taxonomy" id="126157"/>
    <lineage>
        <taxon>Bacteria</taxon>
        <taxon>Bacillati</taxon>
        <taxon>Bacillota</taxon>
        <taxon>Bacilli</taxon>
        <taxon>Bacillales</taxon>
        <taxon>Bacillaceae</taxon>
        <taxon>Psychrobacillus</taxon>
    </lineage>
</organism>
<evidence type="ECO:0000313" key="3">
    <source>
        <dbReference type="Proteomes" id="UP001152172"/>
    </source>
</evidence>
<feature type="transmembrane region" description="Helical" evidence="1">
    <location>
        <begin position="172"/>
        <end position="194"/>
    </location>
</feature>
<feature type="transmembrane region" description="Helical" evidence="1">
    <location>
        <begin position="31"/>
        <end position="50"/>
    </location>
</feature>
<accession>A0A9X3LCB4</accession>
<reference evidence="2" key="1">
    <citation type="submission" date="2022-05" db="EMBL/GenBank/DDBJ databases">
        <authorList>
            <person name="Colautti A."/>
            <person name="Iacumin L."/>
        </authorList>
    </citation>
    <scope>NUCLEOTIDE SEQUENCE</scope>
    <source>
        <strain evidence="2">DSM 30747</strain>
    </source>
</reference>
<feature type="transmembrane region" description="Helical" evidence="1">
    <location>
        <begin position="57"/>
        <end position="77"/>
    </location>
</feature>
<dbReference type="EMBL" id="JAMKBI010000019">
    <property type="protein sequence ID" value="MCZ8535318.1"/>
    <property type="molecule type" value="Genomic_DNA"/>
</dbReference>
<keyword evidence="1" id="KW-0472">Membrane</keyword>
<proteinExistence type="predicted"/>